<dbReference type="Pfam" id="PF11712">
    <property type="entry name" value="Vma12"/>
    <property type="match status" value="1"/>
</dbReference>
<dbReference type="GO" id="GO:0005789">
    <property type="term" value="C:endoplasmic reticulum membrane"/>
    <property type="evidence" value="ECO:0007669"/>
    <property type="project" value="UniProtKB-SubCell"/>
</dbReference>
<evidence type="ECO:0000313" key="7">
    <source>
        <dbReference type="EMBL" id="KAJ1531626.1"/>
    </source>
</evidence>
<comment type="caution">
    <text evidence="7">The sequence shown here is derived from an EMBL/GenBank/DDBJ whole genome shotgun (WGS) entry which is preliminary data.</text>
</comment>
<dbReference type="InterPro" id="IPR021013">
    <property type="entry name" value="ATPase_Vma12"/>
</dbReference>
<organism evidence="7 8">
    <name type="scientific">Megalurothrips usitatus</name>
    <name type="common">bean blossom thrips</name>
    <dbReference type="NCBI Taxonomy" id="439358"/>
    <lineage>
        <taxon>Eukaryota</taxon>
        <taxon>Metazoa</taxon>
        <taxon>Ecdysozoa</taxon>
        <taxon>Arthropoda</taxon>
        <taxon>Hexapoda</taxon>
        <taxon>Insecta</taxon>
        <taxon>Pterygota</taxon>
        <taxon>Neoptera</taxon>
        <taxon>Paraneoptera</taxon>
        <taxon>Thysanoptera</taxon>
        <taxon>Terebrantia</taxon>
        <taxon>Thripoidea</taxon>
        <taxon>Thripidae</taxon>
        <taxon>Megalurothrips</taxon>
    </lineage>
</organism>
<dbReference type="PANTHER" id="PTHR31394">
    <property type="entry name" value="TRANSMEMBRANE PROTEIN 199"/>
    <property type="match status" value="1"/>
</dbReference>
<evidence type="ECO:0000256" key="5">
    <source>
        <dbReference type="ARBA" id="ARBA00023136"/>
    </source>
</evidence>
<dbReference type="PANTHER" id="PTHR31394:SF1">
    <property type="entry name" value="TRANSMEMBRANE PROTEIN 199"/>
    <property type="match status" value="1"/>
</dbReference>
<evidence type="ECO:0000256" key="3">
    <source>
        <dbReference type="ARBA" id="ARBA00022824"/>
    </source>
</evidence>
<evidence type="ECO:0000256" key="6">
    <source>
        <dbReference type="SAM" id="Phobius"/>
    </source>
</evidence>
<dbReference type="Proteomes" id="UP001075354">
    <property type="component" value="Chromosome 1"/>
</dbReference>
<sequence>MVSKMTEESVIKISPSENLREFLREHLKDWQDVPKRINGIFNQSAPVRNRGGKAALSLPDQAIDPFLCVEDFTWLYAQVSKLRENGDQSSGAYLHKLLEGCEIVLPQPPVIERNPELEARIQRLKKEQEDRQYKAMTKNVDNVRMHHPDDSIGYQMKMLNSHIIAVVQFIVSVGAGFAFGFIGIQLMVGSLDFGFRLLLGVACALAIALAEIYFLAKKLSEDYEDAPPIHLQRAKAVAMQSPTPDVKGKQHKD</sequence>
<reference evidence="7" key="1">
    <citation type="submission" date="2022-12" db="EMBL/GenBank/DDBJ databases">
        <title>Chromosome-level genome assembly of the bean flower thrips Megalurothrips usitatus.</title>
        <authorList>
            <person name="Ma L."/>
            <person name="Liu Q."/>
            <person name="Li H."/>
            <person name="Cai W."/>
        </authorList>
    </citation>
    <scope>NUCLEOTIDE SEQUENCE</scope>
    <source>
        <strain evidence="7">Cailab_2022a</strain>
    </source>
</reference>
<dbReference type="GO" id="GO:0070072">
    <property type="term" value="P:vacuolar proton-transporting V-type ATPase complex assembly"/>
    <property type="evidence" value="ECO:0007669"/>
    <property type="project" value="InterPro"/>
</dbReference>
<feature type="transmembrane region" description="Helical" evidence="6">
    <location>
        <begin position="163"/>
        <end position="187"/>
    </location>
</feature>
<evidence type="ECO:0008006" key="9">
    <source>
        <dbReference type="Google" id="ProtNLM"/>
    </source>
</evidence>
<dbReference type="AlphaFoldDB" id="A0AAV7XY11"/>
<keyword evidence="2 6" id="KW-0812">Transmembrane</keyword>
<keyword evidence="8" id="KW-1185">Reference proteome</keyword>
<evidence type="ECO:0000256" key="1">
    <source>
        <dbReference type="ARBA" id="ARBA00004477"/>
    </source>
</evidence>
<keyword evidence="4 6" id="KW-1133">Transmembrane helix</keyword>
<comment type="subcellular location">
    <subcellularLocation>
        <location evidence="1">Endoplasmic reticulum membrane</location>
        <topology evidence="1">Multi-pass membrane protein</topology>
    </subcellularLocation>
</comment>
<evidence type="ECO:0000256" key="2">
    <source>
        <dbReference type="ARBA" id="ARBA00022692"/>
    </source>
</evidence>
<evidence type="ECO:0000313" key="8">
    <source>
        <dbReference type="Proteomes" id="UP001075354"/>
    </source>
</evidence>
<keyword evidence="5 6" id="KW-0472">Membrane</keyword>
<accession>A0AAV7XY11</accession>
<feature type="transmembrane region" description="Helical" evidence="6">
    <location>
        <begin position="193"/>
        <end position="216"/>
    </location>
</feature>
<evidence type="ECO:0000256" key="4">
    <source>
        <dbReference type="ARBA" id="ARBA00022989"/>
    </source>
</evidence>
<dbReference type="EMBL" id="JAPTSV010000001">
    <property type="protein sequence ID" value="KAJ1531626.1"/>
    <property type="molecule type" value="Genomic_DNA"/>
</dbReference>
<name>A0AAV7XY11_9NEOP</name>
<protein>
    <recommendedName>
        <fullName evidence="9">Transmembrane protein 199</fullName>
    </recommendedName>
</protein>
<gene>
    <name evidence="7" type="ORF">ONE63_000298</name>
</gene>
<proteinExistence type="predicted"/>
<keyword evidence="3" id="KW-0256">Endoplasmic reticulum</keyword>